<dbReference type="STRING" id="521674.Plim_0074"/>
<dbReference type="AlphaFoldDB" id="D5SMK7"/>
<name>D5SMK7_PLAL2</name>
<dbReference type="Proteomes" id="UP000002220">
    <property type="component" value="Chromosome"/>
</dbReference>
<organism evidence="1 2">
    <name type="scientific">Planctopirus limnophila (strain ATCC 43296 / DSM 3776 / IFAM 1008 / Mu 290)</name>
    <name type="common">Planctomyces limnophilus</name>
    <dbReference type="NCBI Taxonomy" id="521674"/>
    <lineage>
        <taxon>Bacteria</taxon>
        <taxon>Pseudomonadati</taxon>
        <taxon>Planctomycetota</taxon>
        <taxon>Planctomycetia</taxon>
        <taxon>Planctomycetales</taxon>
        <taxon>Planctomycetaceae</taxon>
        <taxon>Planctopirus</taxon>
    </lineage>
</organism>
<keyword evidence="2" id="KW-1185">Reference proteome</keyword>
<evidence type="ECO:0000313" key="2">
    <source>
        <dbReference type="Proteomes" id="UP000002220"/>
    </source>
</evidence>
<gene>
    <name evidence="1" type="ordered locus">Plim_0074</name>
</gene>
<evidence type="ECO:0000313" key="1">
    <source>
        <dbReference type="EMBL" id="ADG65927.1"/>
    </source>
</evidence>
<sequence>MGWLGLSLRTPSNLHNQLGVREDAQPQPPAVIWSIEFIRTIAAEDMLHDLSAY</sequence>
<dbReference type="HOGENOM" id="CLU_3064609_0_0_0"/>
<proteinExistence type="predicted"/>
<dbReference type="KEGG" id="plm:Plim_0074"/>
<accession>D5SMK7</accession>
<dbReference type="EMBL" id="CP001744">
    <property type="protein sequence ID" value="ADG65927.1"/>
    <property type="molecule type" value="Genomic_DNA"/>
</dbReference>
<reference evidence="1 2" key="1">
    <citation type="journal article" date="2010" name="Stand. Genomic Sci.">
        <title>Complete genome sequence of Planctomyces limnophilus type strain (Mu 290).</title>
        <authorList>
            <person name="Labutti K."/>
            <person name="Sikorski J."/>
            <person name="Schneider S."/>
            <person name="Nolan M."/>
            <person name="Lucas S."/>
            <person name="Glavina Del Rio T."/>
            <person name="Tice H."/>
            <person name="Cheng J.F."/>
            <person name="Goodwin L."/>
            <person name="Pitluck S."/>
            <person name="Liolios K."/>
            <person name="Ivanova N."/>
            <person name="Mavromatis K."/>
            <person name="Mikhailova N."/>
            <person name="Pati A."/>
            <person name="Chen A."/>
            <person name="Palaniappan K."/>
            <person name="Land M."/>
            <person name="Hauser L."/>
            <person name="Chang Y.J."/>
            <person name="Jeffries C.D."/>
            <person name="Tindall B.J."/>
            <person name="Rohde M."/>
            <person name="Goker M."/>
            <person name="Woyke T."/>
            <person name="Bristow J."/>
            <person name="Eisen J.A."/>
            <person name="Markowitz V."/>
            <person name="Hugenholtz P."/>
            <person name="Kyrpides N.C."/>
            <person name="Klenk H.P."/>
            <person name="Lapidus A."/>
        </authorList>
    </citation>
    <scope>NUCLEOTIDE SEQUENCE [LARGE SCALE GENOMIC DNA]</scope>
    <source>
        <strain evidence="2">ATCC 43296 / DSM 3776 / IFAM 1008 / 290</strain>
    </source>
</reference>
<protein>
    <submittedName>
        <fullName evidence="1">Uncharacterized protein</fullName>
    </submittedName>
</protein>